<dbReference type="HOGENOM" id="CLU_1562266_0_0_6"/>
<sequence>MKPAGLQAGWLKGNRAPPIRCVRLREFFMTTSPALSSKPAFSTQRRWTHRWDDLGISRKLGLIGVLALVGLVIPVVLYSGKLNESVAISSNELRSYGPLARMLGLITDLHAEHVDSGDAATAAATRADSDLQALLATTATLEGFERSQKALTALQQQRSAAPARMQRPTPA</sequence>
<reference evidence="2 3" key="1">
    <citation type="journal article" date="2002" name="Nature">
        <title>Comparison of the genomes of two Xanthomonas pathogens with differing host specificities.</title>
        <authorList>
            <person name="da Silva A.C."/>
            <person name="Ferro J.A."/>
            <person name="Reinach F.C."/>
            <person name="Farah C.S."/>
            <person name="Furlan L.R."/>
            <person name="Quaggio R.B."/>
            <person name="Monteiro-Vitorello C.B."/>
            <person name="Van Sluys M.A."/>
            <person name="Almeida N.F."/>
            <person name="Alves L.M."/>
            <person name="do Amaral A.M."/>
            <person name="Bertolini M.C."/>
            <person name="Camargo L.E."/>
            <person name="Camarotte G."/>
            <person name="Cannavan F."/>
            <person name="Cardozo J."/>
            <person name="Chambergo F."/>
            <person name="Ciapina L.P."/>
            <person name="Cicarelli R.M."/>
            <person name="Coutinho L.L."/>
            <person name="Cursino-Santos J.R."/>
            <person name="El-Dorry H."/>
            <person name="Faria J.B."/>
            <person name="Ferreira A.J."/>
            <person name="Ferreira R.C."/>
            <person name="Ferro M.I."/>
            <person name="Formighieri E.F."/>
            <person name="Franco M.C."/>
            <person name="Greggio C.C."/>
            <person name="Gruber A."/>
            <person name="Katsuyama A.M."/>
            <person name="Kishi L.T."/>
            <person name="Leite R.P."/>
            <person name="Lemos E.G."/>
            <person name="Lemos M.V."/>
            <person name="Locali E.C."/>
            <person name="Machado M.A."/>
            <person name="Madeira A.M."/>
            <person name="Martinez-Rossi N.M."/>
            <person name="Martins E.C."/>
            <person name="Meidanis J."/>
            <person name="Menck C.F."/>
            <person name="Miyaki C.Y."/>
            <person name="Moon D.H."/>
            <person name="Moreira L.M."/>
            <person name="Novo M.T."/>
            <person name="Okura V.K."/>
            <person name="Oliveira M.C."/>
            <person name="Oliveira V.R."/>
            <person name="Pereira H.A."/>
            <person name="Rossi A."/>
            <person name="Sena J.A."/>
            <person name="Silva C."/>
            <person name="de Souza R.F."/>
            <person name="Spinola L.A."/>
            <person name="Takita M.A."/>
            <person name="Tamura R.E."/>
            <person name="Teixeira E.C."/>
            <person name="Tezza R.I."/>
            <person name="Trindade dos Santos M."/>
            <person name="Truffi D."/>
            <person name="Tsai S.M."/>
            <person name="White F.F."/>
            <person name="Setubal J.C."/>
            <person name="Kitajima J.P."/>
        </authorList>
    </citation>
    <scope>NUCLEOTIDE SEQUENCE [LARGE SCALE GENOMIC DNA]</scope>
    <source>
        <strain evidence="3">ATCC 33913 / DSM 3586 / NCPPB 528 / LMG 568 / P 25</strain>
    </source>
</reference>
<organism evidence="2 3">
    <name type="scientific">Xanthomonas campestris pv. campestris (strain ATCC 33913 / DSM 3586 / NCPPB 528 / LMG 568 / P 25)</name>
    <dbReference type="NCBI Taxonomy" id="190485"/>
    <lineage>
        <taxon>Bacteria</taxon>
        <taxon>Pseudomonadati</taxon>
        <taxon>Pseudomonadota</taxon>
        <taxon>Gammaproteobacteria</taxon>
        <taxon>Lysobacterales</taxon>
        <taxon>Lysobacteraceae</taxon>
        <taxon>Xanthomonas</taxon>
    </lineage>
</organism>
<keyword evidence="1" id="KW-1133">Transmembrane helix</keyword>
<feature type="transmembrane region" description="Helical" evidence="1">
    <location>
        <begin position="60"/>
        <end position="80"/>
    </location>
</feature>
<dbReference type="AlphaFoldDB" id="Q8P9I6"/>
<dbReference type="EnsemblBacteria" id="AAM41166">
    <property type="protein sequence ID" value="AAM41166"/>
    <property type="gene ID" value="XCC1877"/>
</dbReference>
<dbReference type="Proteomes" id="UP000001010">
    <property type="component" value="Chromosome"/>
</dbReference>
<gene>
    <name evidence="2" type="ordered locus">XCC1877</name>
</gene>
<accession>Q8P9I6</accession>
<proteinExistence type="predicted"/>
<dbReference type="STRING" id="190485.XCC1877"/>
<evidence type="ECO:0008006" key="4">
    <source>
        <dbReference type="Google" id="ProtNLM"/>
    </source>
</evidence>
<keyword evidence="1" id="KW-0472">Membrane</keyword>
<dbReference type="PATRIC" id="fig|190485.4.peg.2006"/>
<dbReference type="KEGG" id="xcc:XCC1877"/>
<evidence type="ECO:0000313" key="3">
    <source>
        <dbReference type="Proteomes" id="UP000001010"/>
    </source>
</evidence>
<dbReference type="EMBL" id="AE008922">
    <property type="protein sequence ID" value="AAM41166.1"/>
    <property type="molecule type" value="Genomic_DNA"/>
</dbReference>
<keyword evidence="1" id="KW-0812">Transmembrane</keyword>
<protein>
    <recommendedName>
        <fullName evidence="4">Methyl-accepting chemotaxis protein</fullName>
    </recommendedName>
</protein>
<evidence type="ECO:0000313" key="2">
    <source>
        <dbReference type="EMBL" id="AAM41166.1"/>
    </source>
</evidence>
<evidence type="ECO:0000256" key="1">
    <source>
        <dbReference type="SAM" id="Phobius"/>
    </source>
</evidence>
<keyword evidence="3" id="KW-1185">Reference proteome</keyword>
<name>Q8P9I6_XANCP</name>